<dbReference type="InterPro" id="IPR044880">
    <property type="entry name" value="NCX_ion-bd_dom_sf"/>
</dbReference>
<dbReference type="GO" id="GO:0008273">
    <property type="term" value="F:calcium, potassium:sodium antiporter activity"/>
    <property type="evidence" value="ECO:0007669"/>
    <property type="project" value="TreeGrafter"/>
</dbReference>
<evidence type="ECO:0000313" key="8">
    <source>
        <dbReference type="Proteomes" id="UP000030129"/>
    </source>
</evidence>
<dbReference type="PANTHER" id="PTHR10846">
    <property type="entry name" value="SODIUM/POTASSIUM/CALCIUM EXCHANGER"/>
    <property type="match status" value="1"/>
</dbReference>
<feature type="domain" description="Sodium/calcium exchanger membrane region" evidence="6">
    <location>
        <begin position="2"/>
        <end position="149"/>
    </location>
</feature>
<dbReference type="eggNOG" id="COG0530">
    <property type="taxonomic scope" value="Bacteria"/>
</dbReference>
<dbReference type="GO" id="GO:0006874">
    <property type="term" value="P:intracellular calcium ion homeostasis"/>
    <property type="evidence" value="ECO:0007669"/>
    <property type="project" value="TreeGrafter"/>
</dbReference>
<evidence type="ECO:0000256" key="5">
    <source>
        <dbReference type="SAM" id="Phobius"/>
    </source>
</evidence>
<dbReference type="EMBL" id="JRLV01000019">
    <property type="protein sequence ID" value="KGO79219.1"/>
    <property type="molecule type" value="Genomic_DNA"/>
</dbReference>
<feature type="transmembrane region" description="Helical" evidence="5">
    <location>
        <begin position="181"/>
        <end position="202"/>
    </location>
</feature>
<evidence type="ECO:0000256" key="2">
    <source>
        <dbReference type="ARBA" id="ARBA00022692"/>
    </source>
</evidence>
<keyword evidence="3 5" id="KW-1133">Transmembrane helix</keyword>
<evidence type="ECO:0000313" key="7">
    <source>
        <dbReference type="EMBL" id="KGO79219.1"/>
    </source>
</evidence>
<dbReference type="GO" id="GO:0005886">
    <property type="term" value="C:plasma membrane"/>
    <property type="evidence" value="ECO:0007669"/>
    <property type="project" value="TreeGrafter"/>
</dbReference>
<evidence type="ECO:0000259" key="6">
    <source>
        <dbReference type="Pfam" id="PF01699"/>
    </source>
</evidence>
<feature type="transmembrane region" description="Helical" evidence="5">
    <location>
        <begin position="36"/>
        <end position="61"/>
    </location>
</feature>
<dbReference type="PANTHER" id="PTHR10846:SF8">
    <property type="entry name" value="INNER MEMBRANE PROTEIN YRBG"/>
    <property type="match status" value="1"/>
</dbReference>
<feature type="transmembrane region" description="Helical" evidence="5">
    <location>
        <begin position="214"/>
        <end position="237"/>
    </location>
</feature>
<dbReference type="InterPro" id="IPR004837">
    <property type="entry name" value="NaCa_Exmemb"/>
</dbReference>
<dbReference type="Proteomes" id="UP000030129">
    <property type="component" value="Unassembled WGS sequence"/>
</dbReference>
<comment type="subcellular location">
    <subcellularLocation>
        <location evidence="1">Membrane</location>
        <topology evidence="1">Multi-pass membrane protein</topology>
    </subcellularLocation>
</comment>
<sequence length="331" mass="35991">MYIVGFLVSAAIIFFAGKKLSFYGDLLADMTGMGKAFIGLILMSTVTSLPELMVGISSVSIVQSADLAMGDILGSCALNLCLLSFMDVFTSKNKPLFSQVSQSHILAASFGVILLAFVGLGLFFETDILFSHSIGITSISFAVLYLMSVRTIYRYQKANASDSIEVTDNGHTEVYTLRGVILRYSFFALIIIVVALSLPFFAEHIAEQTGLGKSFVGTLFLAVSTSLPEIAVSVAAVRMGSADMAVGNLLGSNIFNIFILFIDDILYTKGLLLKDAADINVMTVFIVLMMTAVAIIGFIFPYQKKRIFMAWDTLVIFLLYVFSLVLLYNLG</sequence>
<feature type="transmembrane region" description="Helical" evidence="5">
    <location>
        <begin position="249"/>
        <end position="267"/>
    </location>
</feature>
<feature type="transmembrane region" description="Helical" evidence="5">
    <location>
        <begin position="279"/>
        <end position="300"/>
    </location>
</feature>
<gene>
    <name evidence="7" type="ORF">Q763_14335</name>
</gene>
<evidence type="ECO:0000256" key="1">
    <source>
        <dbReference type="ARBA" id="ARBA00004141"/>
    </source>
</evidence>
<dbReference type="GO" id="GO:0005262">
    <property type="term" value="F:calcium channel activity"/>
    <property type="evidence" value="ECO:0007669"/>
    <property type="project" value="TreeGrafter"/>
</dbReference>
<evidence type="ECO:0000256" key="4">
    <source>
        <dbReference type="ARBA" id="ARBA00023136"/>
    </source>
</evidence>
<reference evidence="7 8" key="1">
    <citation type="submission" date="2013-09" db="EMBL/GenBank/DDBJ databases">
        <authorList>
            <person name="Zeng Z."/>
            <person name="Chen C."/>
        </authorList>
    </citation>
    <scope>NUCLEOTIDE SEQUENCE [LARGE SCALE GENOMIC DNA]</scope>
    <source>
        <strain evidence="7 8">F44-8</strain>
    </source>
</reference>
<keyword evidence="8" id="KW-1185">Reference proteome</keyword>
<feature type="transmembrane region" description="Helical" evidence="5">
    <location>
        <begin position="130"/>
        <end position="147"/>
    </location>
</feature>
<keyword evidence="4 5" id="KW-0472">Membrane</keyword>
<dbReference type="Gene3D" id="1.20.1420.30">
    <property type="entry name" value="NCX, central ion-binding region"/>
    <property type="match status" value="1"/>
</dbReference>
<feature type="transmembrane region" description="Helical" evidence="5">
    <location>
        <begin position="307"/>
        <end position="328"/>
    </location>
</feature>
<proteinExistence type="predicted"/>
<dbReference type="AlphaFoldDB" id="A0A0A2LH56"/>
<feature type="transmembrane region" description="Helical" evidence="5">
    <location>
        <begin position="105"/>
        <end position="124"/>
    </location>
</feature>
<dbReference type="InterPro" id="IPR004481">
    <property type="entry name" value="K/Na/Ca-exchanger"/>
</dbReference>
<keyword evidence="2 5" id="KW-0812">Transmembrane</keyword>
<feature type="transmembrane region" description="Helical" evidence="5">
    <location>
        <begin position="67"/>
        <end position="85"/>
    </location>
</feature>
<dbReference type="RefSeq" id="WP_035135411.1">
    <property type="nucleotide sequence ID" value="NZ_JRLV01000019.1"/>
</dbReference>
<feature type="transmembrane region" description="Helical" evidence="5">
    <location>
        <begin position="6"/>
        <end position="24"/>
    </location>
</feature>
<dbReference type="Pfam" id="PF01699">
    <property type="entry name" value="Na_Ca_ex"/>
    <property type="match status" value="2"/>
</dbReference>
<dbReference type="STRING" id="1406840.Q763_14335"/>
<feature type="domain" description="Sodium/calcium exchanger membrane region" evidence="6">
    <location>
        <begin position="187"/>
        <end position="328"/>
    </location>
</feature>
<organism evidence="7 8">
    <name type="scientific">Flavobacterium beibuense F44-8</name>
    <dbReference type="NCBI Taxonomy" id="1406840"/>
    <lineage>
        <taxon>Bacteria</taxon>
        <taxon>Pseudomonadati</taxon>
        <taxon>Bacteroidota</taxon>
        <taxon>Flavobacteriia</taxon>
        <taxon>Flavobacteriales</taxon>
        <taxon>Flavobacteriaceae</taxon>
        <taxon>Flavobacterium</taxon>
    </lineage>
</organism>
<accession>A0A0A2LH56</accession>
<protein>
    <recommendedName>
        <fullName evidence="6">Sodium/calcium exchanger membrane region domain-containing protein</fullName>
    </recommendedName>
</protein>
<evidence type="ECO:0000256" key="3">
    <source>
        <dbReference type="ARBA" id="ARBA00022989"/>
    </source>
</evidence>
<name>A0A0A2LH56_9FLAO</name>
<comment type="caution">
    <text evidence="7">The sequence shown here is derived from an EMBL/GenBank/DDBJ whole genome shotgun (WGS) entry which is preliminary data.</text>
</comment>